<dbReference type="Gene3D" id="3.40.190.10">
    <property type="entry name" value="Periplasmic binding protein-like II"/>
    <property type="match status" value="2"/>
</dbReference>
<evidence type="ECO:0000313" key="2">
    <source>
        <dbReference type="EMBL" id="CAA9287025.1"/>
    </source>
</evidence>
<dbReference type="PANTHER" id="PTHR43649">
    <property type="entry name" value="ARABINOSE-BINDING PROTEIN-RELATED"/>
    <property type="match status" value="1"/>
</dbReference>
<gene>
    <name evidence="2" type="ORF">AVDCRST_MAG93-3612</name>
</gene>
<protein>
    <recommendedName>
        <fullName evidence="3">ABC transporter, substrate-binding protein (Cluster 1, maltose/g3p/polyamine/iron)</fullName>
    </recommendedName>
</protein>
<dbReference type="Pfam" id="PF01547">
    <property type="entry name" value="SBP_bac_1"/>
    <property type="match status" value="1"/>
</dbReference>
<dbReference type="PROSITE" id="PS51318">
    <property type="entry name" value="TAT"/>
    <property type="match status" value="1"/>
</dbReference>
<reference evidence="2" key="1">
    <citation type="submission" date="2020-02" db="EMBL/GenBank/DDBJ databases">
        <authorList>
            <person name="Meier V. D."/>
        </authorList>
    </citation>
    <scope>NUCLEOTIDE SEQUENCE</scope>
    <source>
        <strain evidence="2">AVDCRST_MAG93</strain>
    </source>
</reference>
<dbReference type="PANTHER" id="PTHR43649:SF12">
    <property type="entry name" value="DIACETYLCHITOBIOSE BINDING PROTEIN DASA"/>
    <property type="match status" value="1"/>
</dbReference>
<accession>A0A6J4JTA4</accession>
<dbReference type="AlphaFoldDB" id="A0A6J4JTA4"/>
<dbReference type="InterPro" id="IPR050490">
    <property type="entry name" value="Bact_solute-bd_prot1"/>
</dbReference>
<sequence>MKTNKRQSRRDFLKAAALGGTSLMLAACGGASAPPAAPAATEPTAATGAAATTAPAEQAAVTAAPANAAAQQLDVWTGWTEAMASNIERILDNYNKSQDAIVAKHVVVPEAMNQKLLAAVAAGNPPGTAVVFGAATAYQLAAQDAILPLDQIGKSDQVAALKEWMLPAVWDLGVYEGKFVYASMWNQCMGVFVNTDMAEKAGVDHTKPPETLEELEAAWDKLTVTAEDGNITTLGGDFTWVEMIMGRFLGQFVNEDGTKITANHPNNLKALEWITNRWQRIGPEKLQDFYASLQGRSDRSAGQDPFLSGLIATTV</sequence>
<dbReference type="InterPro" id="IPR006059">
    <property type="entry name" value="SBP"/>
</dbReference>
<dbReference type="PROSITE" id="PS51257">
    <property type="entry name" value="PROKAR_LIPOPROTEIN"/>
    <property type="match status" value="1"/>
</dbReference>
<name>A0A6J4JTA4_9CHLR</name>
<feature type="signal peptide" evidence="1">
    <location>
        <begin position="1"/>
        <end position="26"/>
    </location>
</feature>
<proteinExistence type="predicted"/>
<feature type="non-terminal residue" evidence="2">
    <location>
        <position position="315"/>
    </location>
</feature>
<dbReference type="EMBL" id="CADCTR010001229">
    <property type="protein sequence ID" value="CAA9287025.1"/>
    <property type="molecule type" value="Genomic_DNA"/>
</dbReference>
<evidence type="ECO:0008006" key="3">
    <source>
        <dbReference type="Google" id="ProtNLM"/>
    </source>
</evidence>
<dbReference type="InterPro" id="IPR006311">
    <property type="entry name" value="TAT_signal"/>
</dbReference>
<feature type="chain" id="PRO_5027115604" description="ABC transporter, substrate-binding protein (Cluster 1, maltose/g3p/polyamine/iron)" evidence="1">
    <location>
        <begin position="27"/>
        <end position="315"/>
    </location>
</feature>
<evidence type="ECO:0000256" key="1">
    <source>
        <dbReference type="SAM" id="SignalP"/>
    </source>
</evidence>
<keyword evidence="1" id="KW-0732">Signal</keyword>
<dbReference type="SUPFAM" id="SSF53850">
    <property type="entry name" value="Periplasmic binding protein-like II"/>
    <property type="match status" value="1"/>
</dbReference>
<organism evidence="2">
    <name type="scientific">uncultured Chloroflexia bacterium</name>
    <dbReference type="NCBI Taxonomy" id="1672391"/>
    <lineage>
        <taxon>Bacteria</taxon>
        <taxon>Bacillati</taxon>
        <taxon>Chloroflexota</taxon>
        <taxon>Chloroflexia</taxon>
        <taxon>environmental samples</taxon>
    </lineage>
</organism>